<dbReference type="OrthoDB" id="5873366at2759"/>
<dbReference type="AlphaFoldDB" id="W2SRI8"/>
<reference evidence="3" key="1">
    <citation type="journal article" date="2014" name="Nat. Genet.">
        <title>Genome of the human hookworm Necator americanus.</title>
        <authorList>
            <person name="Tang Y.T."/>
            <person name="Gao X."/>
            <person name="Rosa B.A."/>
            <person name="Abubucker S."/>
            <person name="Hallsworth-Pepin K."/>
            <person name="Martin J."/>
            <person name="Tyagi R."/>
            <person name="Heizer E."/>
            <person name="Zhang X."/>
            <person name="Bhonagiri-Palsikar V."/>
            <person name="Minx P."/>
            <person name="Warren W.C."/>
            <person name="Wang Q."/>
            <person name="Zhan B."/>
            <person name="Hotez P.J."/>
            <person name="Sternberg P.W."/>
            <person name="Dougall A."/>
            <person name="Gaze S.T."/>
            <person name="Mulvenna J."/>
            <person name="Sotillo J."/>
            <person name="Ranganathan S."/>
            <person name="Rabelo E.M."/>
            <person name="Wilson R.K."/>
            <person name="Felgner P.L."/>
            <person name="Bethony J."/>
            <person name="Hawdon J.M."/>
            <person name="Gasser R.B."/>
            <person name="Loukas A."/>
            <person name="Mitreva M."/>
        </authorList>
    </citation>
    <scope>NUCLEOTIDE SEQUENCE [LARGE SCALE GENOMIC DNA]</scope>
</reference>
<dbReference type="EMBL" id="KI664798">
    <property type="protein sequence ID" value="ETN72344.1"/>
    <property type="molecule type" value="Genomic_DNA"/>
</dbReference>
<sequence>MLLLALTYILPEGMTAKLELVRKDEIDSEQYIMLIHTYRCSKYQILPPTEEGMKFGKIEDDRSRSRNPGTASETERAELMGGQVIV</sequence>
<organism evidence="2 3">
    <name type="scientific">Necator americanus</name>
    <name type="common">Human hookworm</name>
    <dbReference type="NCBI Taxonomy" id="51031"/>
    <lineage>
        <taxon>Eukaryota</taxon>
        <taxon>Metazoa</taxon>
        <taxon>Ecdysozoa</taxon>
        <taxon>Nematoda</taxon>
        <taxon>Chromadorea</taxon>
        <taxon>Rhabditida</taxon>
        <taxon>Rhabditina</taxon>
        <taxon>Rhabditomorpha</taxon>
        <taxon>Strongyloidea</taxon>
        <taxon>Ancylostomatidae</taxon>
        <taxon>Bunostominae</taxon>
        <taxon>Necator</taxon>
    </lineage>
</organism>
<proteinExistence type="predicted"/>
<keyword evidence="3" id="KW-1185">Reference proteome</keyword>
<dbReference type="KEGG" id="nai:NECAME_18910"/>
<evidence type="ECO:0000313" key="3">
    <source>
        <dbReference type="Proteomes" id="UP000053676"/>
    </source>
</evidence>
<name>W2SRI8_NECAM</name>
<evidence type="ECO:0000313" key="2">
    <source>
        <dbReference type="EMBL" id="ETN72344.1"/>
    </source>
</evidence>
<feature type="region of interest" description="Disordered" evidence="1">
    <location>
        <begin position="59"/>
        <end position="86"/>
    </location>
</feature>
<dbReference type="Proteomes" id="UP000053676">
    <property type="component" value="Unassembled WGS sequence"/>
</dbReference>
<accession>W2SRI8</accession>
<protein>
    <submittedName>
        <fullName evidence="2">Uncharacterized protein</fullName>
    </submittedName>
</protein>
<gene>
    <name evidence="2" type="ORF">NECAME_18910</name>
</gene>
<evidence type="ECO:0000256" key="1">
    <source>
        <dbReference type="SAM" id="MobiDB-lite"/>
    </source>
</evidence>